<dbReference type="SUPFAM" id="SSF55658">
    <property type="entry name" value="L9 N-domain-like"/>
    <property type="match status" value="1"/>
</dbReference>
<keyword evidence="3" id="KW-0694">RNA-binding</keyword>
<keyword evidence="11" id="KW-1185">Reference proteome</keyword>
<dbReference type="InterPro" id="IPR036791">
    <property type="entry name" value="Ribosomal_bL9_C_sf"/>
</dbReference>
<sequence length="274" mass="28993">MQSSSLMRGAGLVRGTPFRPANVSRSSAVQVSCNRKVQKKTRVVLTKDVPGVGSPGEIMLVPVGYWRNYLQPSRLANIASESLLSGIRKKKEAELRAKLEAGPARSSLLTNPPASQSVCLLACLSLSPADPACLSALLSDLEKAKAQGFANALAAIGKFVIKKKTGDKDQIYGSVQTSEIADAIYQQTGRSVADAEFTIPEIKSVGTFECNVRLHPEVTATFSVVIQKDKSLTIKAKPEASKKNAGCMTAVSAVSGRGGQSCARTAAVFPPRMV</sequence>
<dbReference type="InterPro" id="IPR009027">
    <property type="entry name" value="Ribosomal_bL9/RNase_H1_N"/>
</dbReference>
<name>A0A699YN27_HAELA</name>
<protein>
    <recommendedName>
        <fullName evidence="7">Large ribosomal subunit protein bL9c</fullName>
    </recommendedName>
    <alternativeName>
        <fullName evidence="8">50S ribosomal protein L9, chloroplastic</fullName>
    </alternativeName>
    <alternativeName>
        <fullName evidence="6">CL9</fullName>
    </alternativeName>
</protein>
<evidence type="ECO:0000256" key="6">
    <source>
        <dbReference type="ARBA" id="ARBA00031047"/>
    </source>
</evidence>
<dbReference type="PANTHER" id="PTHR21368">
    <property type="entry name" value="50S RIBOSOMAL PROTEIN L9"/>
    <property type="match status" value="1"/>
</dbReference>
<gene>
    <name evidence="10" type="ORF">HaLaN_07021</name>
</gene>
<dbReference type="GO" id="GO:0003735">
    <property type="term" value="F:structural constituent of ribosome"/>
    <property type="evidence" value="ECO:0007669"/>
    <property type="project" value="InterPro"/>
</dbReference>
<dbReference type="GO" id="GO:0019843">
    <property type="term" value="F:rRNA binding"/>
    <property type="evidence" value="ECO:0007669"/>
    <property type="project" value="UniProtKB-KW"/>
</dbReference>
<evidence type="ECO:0000259" key="9">
    <source>
        <dbReference type="PROSITE" id="PS00651"/>
    </source>
</evidence>
<evidence type="ECO:0000313" key="10">
    <source>
        <dbReference type="EMBL" id="GFH11513.1"/>
    </source>
</evidence>
<dbReference type="Pfam" id="PF01281">
    <property type="entry name" value="Ribosomal_L9_N"/>
    <property type="match status" value="1"/>
</dbReference>
<dbReference type="AlphaFoldDB" id="A0A699YN27"/>
<dbReference type="EMBL" id="BLLF01000410">
    <property type="protein sequence ID" value="GFH11513.1"/>
    <property type="molecule type" value="Genomic_DNA"/>
</dbReference>
<proteinExistence type="inferred from homology"/>
<evidence type="ECO:0000256" key="8">
    <source>
        <dbReference type="ARBA" id="ARBA00035427"/>
    </source>
</evidence>
<evidence type="ECO:0000256" key="7">
    <source>
        <dbReference type="ARBA" id="ARBA00035193"/>
    </source>
</evidence>
<evidence type="ECO:0000256" key="4">
    <source>
        <dbReference type="ARBA" id="ARBA00022980"/>
    </source>
</evidence>
<keyword evidence="5" id="KW-0687">Ribonucleoprotein</keyword>
<keyword evidence="4" id="KW-0689">Ribosomal protein</keyword>
<dbReference type="PROSITE" id="PS00651">
    <property type="entry name" value="RIBOSOMAL_L9"/>
    <property type="match status" value="1"/>
</dbReference>
<comment type="similarity">
    <text evidence="1">Belongs to the bacterial ribosomal protein bL9 family.</text>
</comment>
<dbReference type="GO" id="GO:0005840">
    <property type="term" value="C:ribosome"/>
    <property type="evidence" value="ECO:0007669"/>
    <property type="project" value="UniProtKB-KW"/>
</dbReference>
<dbReference type="Gene3D" id="3.10.430.100">
    <property type="entry name" value="Ribosomal protein L9, C-terminal domain"/>
    <property type="match status" value="1"/>
</dbReference>
<keyword evidence="2" id="KW-0699">rRNA-binding</keyword>
<evidence type="ECO:0000256" key="2">
    <source>
        <dbReference type="ARBA" id="ARBA00022730"/>
    </source>
</evidence>
<dbReference type="InterPro" id="IPR020070">
    <property type="entry name" value="Ribosomal_bL9_N"/>
</dbReference>
<dbReference type="HAMAP" id="MF_00503">
    <property type="entry name" value="Ribosomal_bL9"/>
    <property type="match status" value="1"/>
</dbReference>
<evidence type="ECO:0000313" key="11">
    <source>
        <dbReference type="Proteomes" id="UP000485058"/>
    </source>
</evidence>
<comment type="caution">
    <text evidence="10">The sequence shown here is derived from an EMBL/GenBank/DDBJ whole genome shotgun (WGS) entry which is preliminary data.</text>
</comment>
<evidence type="ECO:0000256" key="1">
    <source>
        <dbReference type="ARBA" id="ARBA00010605"/>
    </source>
</evidence>
<accession>A0A699YN27</accession>
<dbReference type="InterPro" id="IPR036935">
    <property type="entry name" value="Ribosomal_bL9_N_sf"/>
</dbReference>
<dbReference type="InterPro" id="IPR020069">
    <property type="entry name" value="Ribosomal_bL9_C"/>
</dbReference>
<evidence type="ECO:0000256" key="3">
    <source>
        <dbReference type="ARBA" id="ARBA00022884"/>
    </source>
</evidence>
<dbReference type="InterPro" id="IPR000244">
    <property type="entry name" value="Ribosomal_bL9"/>
</dbReference>
<evidence type="ECO:0000256" key="5">
    <source>
        <dbReference type="ARBA" id="ARBA00023274"/>
    </source>
</evidence>
<dbReference type="Pfam" id="PF03948">
    <property type="entry name" value="Ribosomal_L9_C"/>
    <property type="match status" value="1"/>
</dbReference>
<dbReference type="Proteomes" id="UP000485058">
    <property type="component" value="Unassembled WGS sequence"/>
</dbReference>
<dbReference type="Gene3D" id="3.40.5.10">
    <property type="entry name" value="Ribosomal protein L9, N-terminal domain"/>
    <property type="match status" value="1"/>
</dbReference>
<dbReference type="GO" id="GO:0006412">
    <property type="term" value="P:translation"/>
    <property type="evidence" value="ECO:0007669"/>
    <property type="project" value="InterPro"/>
</dbReference>
<dbReference type="InterPro" id="IPR020594">
    <property type="entry name" value="Ribosomal_bL9_bac/chp"/>
</dbReference>
<dbReference type="SUPFAM" id="SSF55653">
    <property type="entry name" value="Ribosomal protein L9 C-domain"/>
    <property type="match status" value="1"/>
</dbReference>
<feature type="domain" description="Ribosomal protein L9" evidence="9">
    <location>
        <begin position="53"/>
        <end position="80"/>
    </location>
</feature>
<reference evidence="10 11" key="1">
    <citation type="submission" date="2020-02" db="EMBL/GenBank/DDBJ databases">
        <title>Draft genome sequence of Haematococcus lacustris strain NIES-144.</title>
        <authorList>
            <person name="Morimoto D."/>
            <person name="Nakagawa S."/>
            <person name="Yoshida T."/>
            <person name="Sawayama S."/>
        </authorList>
    </citation>
    <scope>NUCLEOTIDE SEQUENCE [LARGE SCALE GENOMIC DNA]</scope>
    <source>
        <strain evidence="10 11">NIES-144</strain>
    </source>
</reference>
<organism evidence="10 11">
    <name type="scientific">Haematococcus lacustris</name>
    <name type="common">Green alga</name>
    <name type="synonym">Haematococcus pluvialis</name>
    <dbReference type="NCBI Taxonomy" id="44745"/>
    <lineage>
        <taxon>Eukaryota</taxon>
        <taxon>Viridiplantae</taxon>
        <taxon>Chlorophyta</taxon>
        <taxon>core chlorophytes</taxon>
        <taxon>Chlorophyceae</taxon>
        <taxon>CS clade</taxon>
        <taxon>Chlamydomonadales</taxon>
        <taxon>Haematococcaceae</taxon>
        <taxon>Haematococcus</taxon>
    </lineage>
</organism>
<dbReference type="GO" id="GO:1990904">
    <property type="term" value="C:ribonucleoprotein complex"/>
    <property type="evidence" value="ECO:0007669"/>
    <property type="project" value="UniProtKB-KW"/>
</dbReference>